<evidence type="ECO:0000256" key="4">
    <source>
        <dbReference type="ARBA" id="ARBA00022857"/>
    </source>
</evidence>
<dbReference type="CDD" id="cd05213">
    <property type="entry name" value="NAD_bind_Glutamyl_tRNA_reduct"/>
    <property type="match status" value="1"/>
</dbReference>
<feature type="domain" description="Tetrapyrrole biosynthesis glutamyl-tRNA reductase dimerisation" evidence="14">
    <location>
        <begin position="325"/>
        <end position="422"/>
    </location>
</feature>
<proteinExistence type="inferred from homology"/>
<dbReference type="InterPro" id="IPR036453">
    <property type="entry name" value="GluRdtase_dimer_dom_sf"/>
</dbReference>
<accession>A0AAE7E3Y9</accession>
<reference evidence="17 18" key="1">
    <citation type="submission" date="2020-05" db="EMBL/GenBank/DDBJ databases">
        <title>Complete genome sequencing of Campylobacter and Arcobacter type strains.</title>
        <authorList>
            <person name="Miller W.G."/>
            <person name="Yee E."/>
        </authorList>
    </citation>
    <scope>NUCLEOTIDE SEQUENCE [LARGE SCALE GENOMIC DNA]</scope>
    <source>
        <strain evidence="17 18">LMG 26156</strain>
    </source>
</reference>
<dbReference type="InterPro" id="IPR015895">
    <property type="entry name" value="4pyrrol_synth_GluRdtase_N"/>
</dbReference>
<sequence>MSYLVISFSHKNIDIKMREKLAFNGEEDKDRYLRQILENEHTKEAVVLSTCNRVEIVTRSSNVKNSAKNIIEKLSAYSGLDFDTLYDRADIYDNDGAVHHLFSVASALDSLVIGETQIVGQLKDAFRFSQAKGHCSTNITRVMHYAFKCAANVRNATSLGTGSVSVASTAVAKAKEIIGNTKGVKALVIGAGEMSELTIKHLISSGFDVVLTSRDIKKAQNLASTFLEESAKAQEVKVDVKPYSELTNLLAQIPVMITATSAPYPIITKENAPSSLINRYWFDIAVPRDIDENISLSGLEVFTVDDLQDIVNENMSLRAEQAKMAYSIVSRMSMEFFEWLKSLEIEPVVKNLYLKGETIIDKKVKNAIKKGYIRAEEEENIRKLCQTVITEYLHNPSKQLKDISKNMECDLVVSTVQNMFALNKESNIPKKYKCDHLTKN</sequence>
<dbReference type="InterPro" id="IPR000343">
    <property type="entry name" value="4pyrrol_synth_GluRdtase"/>
</dbReference>
<evidence type="ECO:0000256" key="11">
    <source>
        <dbReference type="PIRSR" id="PIRSR000445-3"/>
    </source>
</evidence>
<evidence type="ECO:0000256" key="6">
    <source>
        <dbReference type="ARBA" id="ARBA00023244"/>
    </source>
</evidence>
<gene>
    <name evidence="8 17" type="primary">hemA</name>
    <name evidence="17" type="ORF">AVENP_0557</name>
</gene>
<comment type="domain">
    <text evidence="8">Possesses an unusual extended V-shaped dimeric structure with each monomer consisting of three distinct domains arranged along a curved 'spinal' alpha-helix. The N-terminal catalytic domain specifically recognizes the glutamate moiety of the substrate. The second domain is the NADPH-binding domain, and the third C-terminal domain is responsible for dimerization.</text>
</comment>
<dbReference type="PANTHER" id="PTHR43013">
    <property type="entry name" value="GLUTAMYL-TRNA REDUCTASE"/>
    <property type="match status" value="1"/>
</dbReference>
<feature type="binding site" evidence="8 10">
    <location>
        <begin position="115"/>
        <end position="117"/>
    </location>
    <ligand>
        <name>substrate</name>
    </ligand>
</feature>
<evidence type="ECO:0000313" key="17">
    <source>
        <dbReference type="EMBL" id="QKF66131.1"/>
    </source>
</evidence>
<protein>
    <recommendedName>
        <fullName evidence="3 8">Glutamyl-tRNA reductase</fullName>
        <shortName evidence="8">GluTR</shortName>
        <ecNumber evidence="3 8">1.2.1.70</ecNumber>
    </recommendedName>
</protein>
<evidence type="ECO:0000256" key="5">
    <source>
        <dbReference type="ARBA" id="ARBA00023002"/>
    </source>
</evidence>
<keyword evidence="4 8" id="KW-0521">NADP</keyword>
<dbReference type="Proteomes" id="UP000503482">
    <property type="component" value="Chromosome"/>
</dbReference>
<dbReference type="NCBIfam" id="TIGR01035">
    <property type="entry name" value="hemA"/>
    <property type="match status" value="1"/>
</dbReference>
<evidence type="ECO:0000259" key="14">
    <source>
        <dbReference type="Pfam" id="PF00745"/>
    </source>
</evidence>
<dbReference type="GO" id="GO:0008883">
    <property type="term" value="F:glutamyl-tRNA reductase activity"/>
    <property type="evidence" value="ECO:0007669"/>
    <property type="project" value="UniProtKB-UniRule"/>
</dbReference>
<evidence type="ECO:0000256" key="13">
    <source>
        <dbReference type="RuleBase" id="RU000584"/>
    </source>
</evidence>
<dbReference type="Pfam" id="PF05201">
    <property type="entry name" value="GlutR_N"/>
    <property type="match status" value="1"/>
</dbReference>
<feature type="binding site" evidence="8 10">
    <location>
        <position position="110"/>
    </location>
    <ligand>
        <name>substrate</name>
    </ligand>
</feature>
<dbReference type="Gene3D" id="3.30.460.30">
    <property type="entry name" value="Glutamyl-tRNA reductase, N-terminal domain"/>
    <property type="match status" value="1"/>
</dbReference>
<comment type="similarity">
    <text evidence="2 8 13">Belongs to the glutamyl-tRNA reductase family.</text>
</comment>
<organism evidence="17 18">
    <name type="scientific">Arcobacter venerupis</name>
    <dbReference type="NCBI Taxonomy" id="1054033"/>
    <lineage>
        <taxon>Bacteria</taxon>
        <taxon>Pseudomonadati</taxon>
        <taxon>Campylobacterota</taxon>
        <taxon>Epsilonproteobacteria</taxon>
        <taxon>Campylobacterales</taxon>
        <taxon>Arcobacteraceae</taxon>
        <taxon>Arcobacter</taxon>
    </lineage>
</organism>
<evidence type="ECO:0000256" key="8">
    <source>
        <dbReference type="HAMAP-Rule" id="MF_00087"/>
    </source>
</evidence>
<dbReference type="InterPro" id="IPR015896">
    <property type="entry name" value="4pyrrol_synth_GluRdtase_dimer"/>
</dbReference>
<feature type="active site" description="Nucleophile" evidence="8 9">
    <location>
        <position position="51"/>
    </location>
</feature>
<comment type="function">
    <text evidence="8">Catalyzes the NADPH-dependent reduction of glutamyl-tRNA(Glu) to glutamate 1-semialdehyde (GSA).</text>
</comment>
<keyword evidence="18" id="KW-1185">Reference proteome</keyword>
<dbReference type="InterPro" id="IPR006151">
    <property type="entry name" value="Shikm_DH/Glu-tRNA_Rdtase"/>
</dbReference>
<dbReference type="FunFam" id="3.30.460.30:FF:000001">
    <property type="entry name" value="Glutamyl-tRNA reductase"/>
    <property type="match status" value="1"/>
</dbReference>
<dbReference type="EMBL" id="CP053840">
    <property type="protein sequence ID" value="QKF66131.1"/>
    <property type="molecule type" value="Genomic_DNA"/>
</dbReference>
<dbReference type="Pfam" id="PF00745">
    <property type="entry name" value="GlutR_dimer"/>
    <property type="match status" value="1"/>
</dbReference>
<feature type="domain" description="Quinate/shikimate 5-dehydrogenase/glutamyl-tRNA reductase" evidence="15">
    <location>
        <begin position="173"/>
        <end position="310"/>
    </location>
</feature>
<dbReference type="PIRSF" id="PIRSF000445">
    <property type="entry name" value="4pyrrol_synth_GluRdtase"/>
    <property type="match status" value="1"/>
</dbReference>
<dbReference type="SUPFAM" id="SSF51735">
    <property type="entry name" value="NAD(P)-binding Rossmann-fold domains"/>
    <property type="match status" value="1"/>
</dbReference>
<dbReference type="EC" id="1.2.1.70" evidence="3 8"/>
<dbReference type="GO" id="GO:0019353">
    <property type="term" value="P:protoporphyrinogen IX biosynthetic process from glutamate"/>
    <property type="evidence" value="ECO:0007669"/>
    <property type="project" value="TreeGrafter"/>
</dbReference>
<comment type="catalytic activity">
    <reaction evidence="7 8 13">
        <text>(S)-4-amino-5-oxopentanoate + tRNA(Glu) + NADP(+) = L-glutamyl-tRNA(Glu) + NADPH + H(+)</text>
        <dbReference type="Rhea" id="RHEA:12344"/>
        <dbReference type="Rhea" id="RHEA-COMP:9663"/>
        <dbReference type="Rhea" id="RHEA-COMP:9680"/>
        <dbReference type="ChEBI" id="CHEBI:15378"/>
        <dbReference type="ChEBI" id="CHEBI:57501"/>
        <dbReference type="ChEBI" id="CHEBI:57783"/>
        <dbReference type="ChEBI" id="CHEBI:58349"/>
        <dbReference type="ChEBI" id="CHEBI:78442"/>
        <dbReference type="ChEBI" id="CHEBI:78520"/>
        <dbReference type="EC" id="1.2.1.70"/>
    </reaction>
</comment>
<evidence type="ECO:0000256" key="2">
    <source>
        <dbReference type="ARBA" id="ARBA00005916"/>
    </source>
</evidence>
<keyword evidence="6 8" id="KW-0627">Porphyrin biosynthesis</keyword>
<evidence type="ECO:0000256" key="1">
    <source>
        <dbReference type="ARBA" id="ARBA00005059"/>
    </source>
</evidence>
<dbReference type="InterPro" id="IPR036291">
    <property type="entry name" value="NAD(P)-bd_dom_sf"/>
</dbReference>
<evidence type="ECO:0000259" key="15">
    <source>
        <dbReference type="Pfam" id="PF01488"/>
    </source>
</evidence>
<keyword evidence="5 8" id="KW-0560">Oxidoreductase</keyword>
<comment type="pathway">
    <text evidence="1 8 13">Porphyrin-containing compound metabolism; protoporphyrin-IX biosynthesis; 5-aminolevulinate from L-glutamyl-tRNA(Glu): step 1/2.</text>
</comment>
<dbReference type="AlphaFoldDB" id="A0AAE7E3Y9"/>
<evidence type="ECO:0000256" key="3">
    <source>
        <dbReference type="ARBA" id="ARBA00012970"/>
    </source>
</evidence>
<dbReference type="SUPFAM" id="SSF69075">
    <property type="entry name" value="Glutamyl tRNA-reductase dimerization domain"/>
    <property type="match status" value="1"/>
</dbReference>
<dbReference type="KEGG" id="avp:AVENP_0557"/>
<dbReference type="HAMAP" id="MF_00087">
    <property type="entry name" value="Glu_tRNA_reductase"/>
    <property type="match status" value="1"/>
</dbReference>
<feature type="binding site" evidence="8 10">
    <location>
        <begin position="50"/>
        <end position="53"/>
    </location>
    <ligand>
        <name>substrate</name>
    </ligand>
</feature>
<dbReference type="InterPro" id="IPR018214">
    <property type="entry name" value="GluRdtase_CS"/>
</dbReference>
<dbReference type="PROSITE" id="PS00747">
    <property type="entry name" value="GLUTR"/>
    <property type="match status" value="1"/>
</dbReference>
<dbReference type="Pfam" id="PF01488">
    <property type="entry name" value="Shikimate_DH"/>
    <property type="match status" value="1"/>
</dbReference>
<evidence type="ECO:0000256" key="10">
    <source>
        <dbReference type="PIRSR" id="PIRSR000445-2"/>
    </source>
</evidence>
<evidence type="ECO:0000313" key="18">
    <source>
        <dbReference type="Proteomes" id="UP000503482"/>
    </source>
</evidence>
<feature type="site" description="Important for activity" evidence="8 12">
    <location>
        <position position="100"/>
    </location>
</feature>
<evidence type="ECO:0000256" key="12">
    <source>
        <dbReference type="PIRSR" id="PIRSR000445-4"/>
    </source>
</evidence>
<evidence type="ECO:0000256" key="9">
    <source>
        <dbReference type="PIRSR" id="PIRSR000445-1"/>
    </source>
</evidence>
<comment type="miscellaneous">
    <text evidence="8">During catalysis, the active site Cys acts as a nucleophile attacking the alpha-carbonyl group of tRNA-bound glutamate with the formation of a thioester intermediate between enzyme and glutamate, and the concomitant release of tRNA(Glu). The thioester intermediate is finally reduced by direct hydride transfer from NADPH, to form the product GSA.</text>
</comment>
<dbReference type="InterPro" id="IPR036343">
    <property type="entry name" value="GluRdtase_N_sf"/>
</dbReference>
<feature type="binding site" evidence="8 10">
    <location>
        <position position="121"/>
    </location>
    <ligand>
        <name>substrate</name>
    </ligand>
</feature>
<dbReference type="GO" id="GO:0050661">
    <property type="term" value="F:NADP binding"/>
    <property type="evidence" value="ECO:0007669"/>
    <property type="project" value="InterPro"/>
</dbReference>
<comment type="subunit">
    <text evidence="8">Homodimer.</text>
</comment>
<dbReference type="Gene3D" id="3.40.50.720">
    <property type="entry name" value="NAD(P)-binding Rossmann-like Domain"/>
    <property type="match status" value="1"/>
</dbReference>
<feature type="binding site" evidence="8 11">
    <location>
        <begin position="190"/>
        <end position="195"/>
    </location>
    <ligand>
        <name>NADP(+)</name>
        <dbReference type="ChEBI" id="CHEBI:58349"/>
    </ligand>
</feature>
<dbReference type="RefSeq" id="WP_128357717.1">
    <property type="nucleotide sequence ID" value="NZ_CP053840.1"/>
</dbReference>
<evidence type="ECO:0000259" key="16">
    <source>
        <dbReference type="Pfam" id="PF05201"/>
    </source>
</evidence>
<name>A0AAE7E3Y9_9BACT</name>
<dbReference type="PANTHER" id="PTHR43013:SF1">
    <property type="entry name" value="GLUTAMYL-TRNA REDUCTASE"/>
    <property type="match status" value="1"/>
</dbReference>
<dbReference type="SUPFAM" id="SSF69742">
    <property type="entry name" value="Glutamyl tRNA-reductase catalytic, N-terminal domain"/>
    <property type="match status" value="1"/>
</dbReference>
<evidence type="ECO:0000256" key="7">
    <source>
        <dbReference type="ARBA" id="ARBA00047464"/>
    </source>
</evidence>
<feature type="domain" description="Glutamyl-tRNA reductase N-terminal" evidence="16">
    <location>
        <begin position="6"/>
        <end position="157"/>
    </location>
</feature>